<evidence type="ECO:0000256" key="2">
    <source>
        <dbReference type="ARBA" id="ARBA00022450"/>
    </source>
</evidence>
<evidence type="ECO:0000259" key="8">
    <source>
        <dbReference type="PROSITE" id="PS50075"/>
    </source>
</evidence>
<feature type="region of interest" description="N-terminal hotdog fold" evidence="6">
    <location>
        <begin position="1290"/>
        <end position="1418"/>
    </location>
</feature>
<evidence type="ECO:0000259" key="10">
    <source>
        <dbReference type="PROSITE" id="PS52019"/>
    </source>
</evidence>
<feature type="active site" description="Proton donor; for dehydratase activity" evidence="6">
    <location>
        <position position="1507"/>
    </location>
</feature>
<keyword evidence="3" id="KW-0597">Phosphoprotein</keyword>
<dbReference type="InterPro" id="IPR020806">
    <property type="entry name" value="PKS_PP-bd"/>
</dbReference>
<feature type="domain" description="PKS/mFAS DH" evidence="10">
    <location>
        <begin position="1290"/>
        <end position="1596"/>
    </location>
</feature>
<dbReference type="SUPFAM" id="SSF53474">
    <property type="entry name" value="alpha/beta-Hydrolases"/>
    <property type="match status" value="1"/>
</dbReference>
<dbReference type="EMBL" id="JARKIF010000007">
    <property type="protein sequence ID" value="KAJ7634563.1"/>
    <property type="molecule type" value="Genomic_DNA"/>
</dbReference>
<dbReference type="Gene3D" id="1.10.1200.10">
    <property type="entry name" value="ACP-like"/>
    <property type="match status" value="2"/>
</dbReference>
<reference evidence="11" key="1">
    <citation type="submission" date="2023-03" db="EMBL/GenBank/DDBJ databases">
        <title>Massive genome expansion in bonnet fungi (Mycena s.s.) driven by repeated elements and novel gene families across ecological guilds.</title>
        <authorList>
            <consortium name="Lawrence Berkeley National Laboratory"/>
            <person name="Harder C.B."/>
            <person name="Miyauchi S."/>
            <person name="Viragh M."/>
            <person name="Kuo A."/>
            <person name="Thoen E."/>
            <person name="Andreopoulos B."/>
            <person name="Lu D."/>
            <person name="Skrede I."/>
            <person name="Drula E."/>
            <person name="Henrissat B."/>
            <person name="Morin E."/>
            <person name="Kohler A."/>
            <person name="Barry K."/>
            <person name="LaButti K."/>
            <person name="Morin E."/>
            <person name="Salamov A."/>
            <person name="Lipzen A."/>
            <person name="Mereny Z."/>
            <person name="Hegedus B."/>
            <person name="Baldrian P."/>
            <person name="Stursova M."/>
            <person name="Weitz H."/>
            <person name="Taylor A."/>
            <person name="Grigoriev I.V."/>
            <person name="Nagy L.G."/>
            <person name="Martin F."/>
            <person name="Kauserud H."/>
        </authorList>
    </citation>
    <scope>NUCLEOTIDE SEQUENCE</scope>
    <source>
        <strain evidence="11">9284</strain>
    </source>
</reference>
<dbReference type="Gene3D" id="3.30.70.3290">
    <property type="match status" value="1"/>
</dbReference>
<evidence type="ECO:0000256" key="5">
    <source>
        <dbReference type="ARBA" id="ARBA00023026"/>
    </source>
</evidence>
<keyword evidence="4" id="KW-0808">Transferase</keyword>
<dbReference type="InterPro" id="IPR030918">
    <property type="entry name" value="PT_fungal_PKS"/>
</dbReference>
<gene>
    <name evidence="11" type="ORF">FB45DRAFT_909188</name>
</gene>
<accession>A0AAD7BYT6</accession>
<dbReference type="InterPro" id="IPR049900">
    <property type="entry name" value="PKS_mFAS_DH"/>
</dbReference>
<dbReference type="Pfam" id="PF21089">
    <property type="entry name" value="PKS_DH_N"/>
    <property type="match status" value="1"/>
</dbReference>
<feature type="region of interest" description="C-terminal hotdog fold" evidence="6">
    <location>
        <begin position="1443"/>
        <end position="1596"/>
    </location>
</feature>
<dbReference type="InterPro" id="IPR029058">
    <property type="entry name" value="AB_hydrolase_fold"/>
</dbReference>
<proteinExistence type="predicted"/>
<dbReference type="NCBIfam" id="TIGR04532">
    <property type="entry name" value="PT_fungal_PKS"/>
    <property type="match status" value="1"/>
</dbReference>
<sequence length="2097" mass="226231">MSSLSNMDIPLFAGQGSSASTMARARTQALQDAQEAEGRSLLRACFEAFHAELTSLDSLDIDGRDFDSPDSLLLNHKYEGHPILSGTTLFLVHTLRYLRFVSEASGSKSPFADALTRVGGAGILGFSSGILPAVVVAASGDLGSFIAHAVQGFRVAFWVGVRASMFRAKSLQQHASDEENAPWSFVVLGMGRVAAEELLQSFQKTSSLYMTAVADSSCVTVSGRPDVLSAFAATLARNKGIVAHKTTVDALYHAPVLTDTRDDVLNDLVRRRVGFPDFGDLRVPVRDTALGVALGPDTQGARLIERVVDMLLMQPVNWDVVLGQMRGEGIGGRLINFGPGEGLCKTTERALGTTSVDATRGQMAKQEPIAIVGMAANLPGAPTADQLWDILQNGVNTVSEIPENRFKVSDYNDAKNSTRRMKAHTGNFLDNADEFDNTFFKISPREAKSMDPQQRVLLQTALAALEDAGYVPNATPSWNPERFGVYVGVATGDYVQNLRDDIDVYYSTGTLRAFLSGRISFAMQLSGPSIVVDTACSSSSIALYQGARALMNGDCDAALVGGVNIITSPDMYLGLDRGHFLSPTGQCKAFSASADGYSRSEGCALFVLKRLSDAEAAGEGDRILGVIRGVEVNQSGLAHSITYPHAATQAALFRSVLENSGVDPERVNVVEAHGTGTQAGDPNEVASLRSVLSAKRAAANPLHITSVKANIGHLEAASGAAGLAKLLLMLRHKHIPRQISYSPETRNPLISPLEQDHVVIVTEKEGRKWEPSHPGMTRVALLNNFGAAGSNTAIVVEEYVRSSNATSPRDLPLVFGLSAKTPSALQDLRLSYIDWLRSPASAPIPLSDIAYTMTARRQMYSHRIAVVAANRTELVDKLSNSPPAVVQTKAKQEGESLVIFVFSGQGVAYRGMGRGLYEHSAVFRACVDECDVLLLKSGFCGVRDVILGRGEDGEEVQAIQTAIFVLECGLARLWMSWGLKPAAVVGHSLGEYAALVAAGVLTMKDALLIVAHRARLMVQKCDRDSTGMLTVNMPSSGVQHALRESPAFSDLSIACCNTPTDTVLSGPISQLKLLKAQLDNNAVKSLLLAVPFGYHSPAMTPLLDDLTHFVLAERIRVRAPLIPVVSNVFGDVVMPGDTSVFNAAYFARHCAEPVQFERGLGALLDMPDFASHRNVWIELGPHSTCLPMLKAQPSLSDAILLTSLRKQQQDGSWATLMSSLAALYCSHLGGELGWRAVFAHLPDLQCISLPSYPLAKTKYWVSYKEPTAALAPVEESQAKRDLIAQYALLHQWVQYPSVDNGFVAVFETPITQLADAIMGHTVGGAPLCPASVYLELVLAGVELGGRHLETVHHDSHVVLRQTMFEKPLVYDESVARTVVTRIAMAPDQCKFSVGSRVDGSDDESVHMHGEFKYQPSLRATTKLVQTLPVLTRRITAVLQPQGDRLPEVFSTRTVYEYLFPRVVDYAKPYHTIQSLTLDASGMEGCATIQLPADYDRGKFVVHPVWMDTLLHVAGFVANMQGDHNDAYICTQVDAVKVFPALVDNDKPYLVYCSHAWLPEQSVMLAEAYAIQVAEPRRIVAHLKGIHFRRVRLSGLKASLGRAAGKSAPRPAKAPQVASRTASPSPPPAADIDCIVMKLVSELCSIPLSAVTLDADLAALGIDSMMSIEMFAALSAAFPTAELDARALSFGTTVADICNEVASKVEMPGKTAISEGTATPRTLIDEKLSDVDELVSTGVPDVIAVLSSVLEISINNLTPETELANVGLDSLTTIEALHALKTEFGLNLPSDFFANYPTPQAIQAYIAGLKSPSSKILPAIVISEAKLEGAQQSMITPISPSLEWIVKTLHIDSVPALIQRSETSDRLPLFFIHDGSGLVNYYDRLSSLDRDIWGIHNPRFTSSRPWGSLVDMASAYVKYILSTTSGPLLLGGWSFGGVVAYEIALQLSSRGIQVKGIILIDSPSPINHVPLSDSLIDNVLALERRSGLSTLIKRQFSINTRLIAEYVPHATASICPPLVLLRSSKPFSLQGCPDIPTWLSDRSDPQTSVAGWQSLAHCSVKVLDIPGHHFEPFHSSNISQLSLRIADACQYLESLQSV</sequence>
<dbReference type="Gene3D" id="3.40.50.1820">
    <property type="entry name" value="alpha/beta hydrolase"/>
    <property type="match status" value="1"/>
</dbReference>
<dbReference type="SUPFAM" id="SSF53901">
    <property type="entry name" value="Thiolase-like"/>
    <property type="match status" value="1"/>
</dbReference>
<dbReference type="PROSITE" id="PS52004">
    <property type="entry name" value="KS3_2"/>
    <property type="match status" value="1"/>
</dbReference>
<feature type="region of interest" description="Disordered" evidence="7">
    <location>
        <begin position="1601"/>
        <end position="1626"/>
    </location>
</feature>
<dbReference type="CDD" id="cd00833">
    <property type="entry name" value="PKS"/>
    <property type="match status" value="1"/>
</dbReference>
<evidence type="ECO:0000256" key="7">
    <source>
        <dbReference type="SAM" id="MobiDB-lite"/>
    </source>
</evidence>
<dbReference type="GO" id="GO:0004315">
    <property type="term" value="F:3-oxoacyl-[acyl-carrier-protein] synthase activity"/>
    <property type="evidence" value="ECO:0007669"/>
    <property type="project" value="InterPro"/>
</dbReference>
<dbReference type="SUPFAM" id="SSF55048">
    <property type="entry name" value="Probable ACP-binding domain of malonyl-CoA ACP transacylase"/>
    <property type="match status" value="1"/>
</dbReference>
<dbReference type="InterPro" id="IPR050091">
    <property type="entry name" value="PKS_NRPS_Biosynth_Enz"/>
</dbReference>
<dbReference type="SMART" id="SM00825">
    <property type="entry name" value="PKS_KS"/>
    <property type="match status" value="1"/>
</dbReference>
<dbReference type="Pfam" id="PF22621">
    <property type="entry name" value="CurL-like_PKS_C"/>
    <property type="match status" value="1"/>
</dbReference>
<evidence type="ECO:0000256" key="4">
    <source>
        <dbReference type="ARBA" id="ARBA00022679"/>
    </source>
</evidence>
<organism evidence="11 12">
    <name type="scientific">Roridomyces roridus</name>
    <dbReference type="NCBI Taxonomy" id="1738132"/>
    <lineage>
        <taxon>Eukaryota</taxon>
        <taxon>Fungi</taxon>
        <taxon>Dikarya</taxon>
        <taxon>Basidiomycota</taxon>
        <taxon>Agaricomycotina</taxon>
        <taxon>Agaricomycetes</taxon>
        <taxon>Agaricomycetidae</taxon>
        <taxon>Agaricales</taxon>
        <taxon>Marasmiineae</taxon>
        <taxon>Mycenaceae</taxon>
        <taxon>Roridomyces</taxon>
    </lineage>
</organism>
<evidence type="ECO:0000313" key="12">
    <source>
        <dbReference type="Proteomes" id="UP001221142"/>
    </source>
</evidence>
<dbReference type="InterPro" id="IPR020841">
    <property type="entry name" value="PKS_Beta-ketoAc_synthase_dom"/>
</dbReference>
<dbReference type="Gene3D" id="3.10.129.110">
    <property type="entry name" value="Polyketide synthase dehydratase"/>
    <property type="match status" value="1"/>
</dbReference>
<dbReference type="GO" id="GO:0006633">
    <property type="term" value="P:fatty acid biosynthetic process"/>
    <property type="evidence" value="ECO:0007669"/>
    <property type="project" value="InterPro"/>
</dbReference>
<comment type="caution">
    <text evidence="11">The sequence shown here is derived from an EMBL/GenBank/DDBJ whole genome shotgun (WGS) entry which is preliminary data.</text>
</comment>
<feature type="active site" description="Proton acceptor; for dehydratase activity" evidence="6">
    <location>
        <position position="1320"/>
    </location>
</feature>
<dbReference type="InterPro" id="IPR018201">
    <property type="entry name" value="Ketoacyl_synth_AS"/>
</dbReference>
<dbReference type="PROSITE" id="PS00606">
    <property type="entry name" value="KS3_1"/>
    <property type="match status" value="1"/>
</dbReference>
<dbReference type="InterPro" id="IPR014030">
    <property type="entry name" value="Ketoacyl_synth_N"/>
</dbReference>
<evidence type="ECO:0000313" key="11">
    <source>
        <dbReference type="EMBL" id="KAJ7634563.1"/>
    </source>
</evidence>
<dbReference type="Pfam" id="PF02801">
    <property type="entry name" value="Ketoacyl-synt_C"/>
    <property type="match status" value="1"/>
</dbReference>
<evidence type="ECO:0000256" key="1">
    <source>
        <dbReference type="ARBA" id="ARBA00005179"/>
    </source>
</evidence>
<dbReference type="InterPro" id="IPR036736">
    <property type="entry name" value="ACP-like_sf"/>
</dbReference>
<dbReference type="InterPro" id="IPR049552">
    <property type="entry name" value="PKS_DH_N"/>
</dbReference>
<evidence type="ECO:0000256" key="3">
    <source>
        <dbReference type="ARBA" id="ARBA00022553"/>
    </source>
</evidence>
<feature type="domain" description="Ketosynthase family 3 (KS3)" evidence="9">
    <location>
        <begin position="366"/>
        <end position="798"/>
    </location>
</feature>
<comment type="pathway">
    <text evidence="1">Secondary metabolite biosynthesis.</text>
</comment>
<dbReference type="Pfam" id="PF00109">
    <property type="entry name" value="ketoacyl-synt"/>
    <property type="match status" value="1"/>
</dbReference>
<dbReference type="SMART" id="SM00827">
    <property type="entry name" value="PKS_AT"/>
    <property type="match status" value="1"/>
</dbReference>
<dbReference type="InterPro" id="IPR014043">
    <property type="entry name" value="Acyl_transferase_dom"/>
</dbReference>
<dbReference type="Gene3D" id="3.40.366.10">
    <property type="entry name" value="Malonyl-Coenzyme A Acyl Carrier Protein, domain 2"/>
    <property type="match status" value="3"/>
</dbReference>
<dbReference type="Pfam" id="PF16073">
    <property type="entry name" value="SAT"/>
    <property type="match status" value="1"/>
</dbReference>
<dbReference type="InterPro" id="IPR014031">
    <property type="entry name" value="Ketoacyl_synth_C"/>
</dbReference>
<keyword evidence="5" id="KW-0843">Virulence</keyword>
<dbReference type="SMART" id="SM00823">
    <property type="entry name" value="PKS_PP"/>
    <property type="match status" value="2"/>
</dbReference>
<feature type="domain" description="Carrier" evidence="8">
    <location>
        <begin position="1732"/>
        <end position="1809"/>
    </location>
</feature>
<dbReference type="InterPro" id="IPR020802">
    <property type="entry name" value="TesA-like"/>
</dbReference>
<dbReference type="Proteomes" id="UP001221142">
    <property type="component" value="Unassembled WGS sequence"/>
</dbReference>
<dbReference type="PROSITE" id="PS50075">
    <property type="entry name" value="CARRIER"/>
    <property type="match status" value="2"/>
</dbReference>
<evidence type="ECO:0000256" key="6">
    <source>
        <dbReference type="PROSITE-ProRule" id="PRU01363"/>
    </source>
</evidence>
<protein>
    <submittedName>
        <fullName evidence="11">Polyketide synthase</fullName>
    </submittedName>
</protein>
<dbReference type="InterPro" id="IPR049551">
    <property type="entry name" value="PKS_DH_C"/>
</dbReference>
<evidence type="ECO:0000259" key="9">
    <source>
        <dbReference type="PROSITE" id="PS52004"/>
    </source>
</evidence>
<keyword evidence="12" id="KW-1185">Reference proteome</keyword>
<dbReference type="Pfam" id="PF00550">
    <property type="entry name" value="PP-binding"/>
    <property type="match status" value="2"/>
</dbReference>
<dbReference type="GO" id="GO:0044550">
    <property type="term" value="P:secondary metabolite biosynthetic process"/>
    <property type="evidence" value="ECO:0007669"/>
    <property type="project" value="TreeGrafter"/>
</dbReference>
<dbReference type="GO" id="GO:0031177">
    <property type="term" value="F:phosphopantetheine binding"/>
    <property type="evidence" value="ECO:0007669"/>
    <property type="project" value="InterPro"/>
</dbReference>
<dbReference type="InterPro" id="IPR001031">
    <property type="entry name" value="Thioesterase"/>
</dbReference>
<dbReference type="InterPro" id="IPR016036">
    <property type="entry name" value="Malonyl_transacylase_ACP-bd"/>
</dbReference>
<dbReference type="InterPro" id="IPR016035">
    <property type="entry name" value="Acyl_Trfase/lysoPLipase"/>
</dbReference>
<dbReference type="PANTHER" id="PTHR43775:SF37">
    <property type="entry name" value="SI:DKEY-61P9.11"/>
    <property type="match status" value="1"/>
</dbReference>
<dbReference type="GO" id="GO:0004312">
    <property type="term" value="F:fatty acid synthase activity"/>
    <property type="evidence" value="ECO:0007669"/>
    <property type="project" value="TreeGrafter"/>
</dbReference>
<dbReference type="SUPFAM" id="SSF52151">
    <property type="entry name" value="FabD/lysophospholipase-like"/>
    <property type="match status" value="1"/>
</dbReference>
<name>A0AAD7BYT6_9AGAR</name>
<feature type="domain" description="Carrier" evidence="8">
    <location>
        <begin position="1626"/>
        <end position="1704"/>
    </location>
</feature>
<dbReference type="Pfam" id="PF00698">
    <property type="entry name" value="Acyl_transf_1"/>
    <property type="match status" value="1"/>
</dbReference>
<dbReference type="InterPro" id="IPR042104">
    <property type="entry name" value="PKS_dehydratase_sf"/>
</dbReference>
<dbReference type="PROSITE" id="PS52019">
    <property type="entry name" value="PKS_MFAS_DH"/>
    <property type="match status" value="1"/>
</dbReference>
<dbReference type="InterPro" id="IPR001227">
    <property type="entry name" value="Ac_transferase_dom_sf"/>
</dbReference>
<dbReference type="SMART" id="SM00824">
    <property type="entry name" value="PKS_TE"/>
    <property type="match status" value="1"/>
</dbReference>
<keyword evidence="2" id="KW-0596">Phosphopantetheine</keyword>
<dbReference type="SUPFAM" id="SSF47336">
    <property type="entry name" value="ACP-like"/>
    <property type="match status" value="2"/>
</dbReference>
<dbReference type="InterPro" id="IPR009081">
    <property type="entry name" value="PP-bd_ACP"/>
</dbReference>
<dbReference type="InterPro" id="IPR016039">
    <property type="entry name" value="Thiolase-like"/>
</dbReference>
<dbReference type="InterPro" id="IPR032088">
    <property type="entry name" value="SAT"/>
</dbReference>
<dbReference type="Pfam" id="PF14765">
    <property type="entry name" value="PS-DH"/>
    <property type="match status" value="1"/>
</dbReference>
<dbReference type="PANTHER" id="PTHR43775">
    <property type="entry name" value="FATTY ACID SYNTHASE"/>
    <property type="match status" value="1"/>
</dbReference>
<dbReference type="Gene3D" id="3.40.47.10">
    <property type="match status" value="1"/>
</dbReference>
<dbReference type="Pfam" id="PF00975">
    <property type="entry name" value="Thioesterase"/>
    <property type="match status" value="1"/>
</dbReference>